<organism evidence="1 2">
    <name type="scientific">Aphanothece sacrum FPU1</name>
    <dbReference type="NCBI Taxonomy" id="1920663"/>
    <lineage>
        <taxon>Bacteria</taxon>
        <taxon>Bacillati</taxon>
        <taxon>Cyanobacteriota</taxon>
        <taxon>Cyanophyceae</taxon>
        <taxon>Oscillatoriophycideae</taxon>
        <taxon>Chroococcales</taxon>
        <taxon>Aphanothecaceae</taxon>
        <taxon>Aphanothece</taxon>
    </lineage>
</organism>
<dbReference type="Pfam" id="PF14076">
    <property type="entry name" value="DUF4258"/>
    <property type="match status" value="1"/>
</dbReference>
<sequence>MSDEILRKVRQAADKRILFLPHTIQQMSRPDRMITTQEIETVIKRGELIENYPEDIRGQSCLILGYGDKERNIHVVCSPKEDYLVIITAYLPDPNQWSSDFKRRLRK</sequence>
<dbReference type="InterPro" id="IPR025354">
    <property type="entry name" value="DUF4258"/>
</dbReference>
<dbReference type="AlphaFoldDB" id="A0A401ILV6"/>
<keyword evidence="2" id="KW-1185">Reference proteome</keyword>
<comment type="caution">
    <text evidence="1">The sequence shown here is derived from an EMBL/GenBank/DDBJ whole genome shotgun (WGS) entry which is preliminary data.</text>
</comment>
<evidence type="ECO:0008006" key="3">
    <source>
        <dbReference type="Google" id="ProtNLM"/>
    </source>
</evidence>
<dbReference type="RefSeq" id="WP_124978627.1">
    <property type="nucleotide sequence ID" value="NZ_BDQK01000016.1"/>
</dbReference>
<proteinExistence type="predicted"/>
<evidence type="ECO:0000313" key="1">
    <source>
        <dbReference type="EMBL" id="GBF82221.1"/>
    </source>
</evidence>
<evidence type="ECO:0000313" key="2">
    <source>
        <dbReference type="Proteomes" id="UP000287247"/>
    </source>
</evidence>
<accession>A0A401ILV6</accession>
<dbReference type="EMBL" id="BDQK01000016">
    <property type="protein sequence ID" value="GBF82221.1"/>
    <property type="molecule type" value="Genomic_DNA"/>
</dbReference>
<gene>
    <name evidence="1" type="ORF">AsFPU1_3649</name>
</gene>
<name>A0A401ILV6_APHSA</name>
<dbReference type="OrthoDB" id="9791640at2"/>
<protein>
    <recommendedName>
        <fullName evidence="3">DUF4258 domain-containing protein</fullName>
    </recommendedName>
</protein>
<dbReference type="Proteomes" id="UP000287247">
    <property type="component" value="Unassembled WGS sequence"/>
</dbReference>
<reference evidence="2" key="1">
    <citation type="submission" date="2017-05" db="EMBL/GenBank/DDBJ databases">
        <title>Physiological properties and genetic analysis related to exopolysaccharide production of fresh-water unicellular cyanobacterium Aphanothece sacrum, Suizenji Nori, that has been cultured as a food source in Japan.</title>
        <authorList>
            <person name="Kanesaki Y."/>
            <person name="Yoshikawa S."/>
            <person name="Ohki K."/>
        </authorList>
    </citation>
    <scope>NUCLEOTIDE SEQUENCE [LARGE SCALE GENOMIC DNA]</scope>
    <source>
        <strain evidence="2">FPU1</strain>
    </source>
</reference>